<name>B4VT32_9CYAN</name>
<sequence>MIGYTQSVSIRIRLFLTQSEAEVYAEGAEGVKGFEGKVFEGGEG</sequence>
<organism evidence="1 2">
    <name type="scientific">Coleofasciculus chthonoplastes PCC 7420</name>
    <dbReference type="NCBI Taxonomy" id="118168"/>
    <lineage>
        <taxon>Bacteria</taxon>
        <taxon>Bacillati</taxon>
        <taxon>Cyanobacteriota</taxon>
        <taxon>Cyanophyceae</taxon>
        <taxon>Coleofasciculales</taxon>
        <taxon>Coleofasciculaceae</taxon>
        <taxon>Coleofasciculus</taxon>
    </lineage>
</organism>
<keyword evidence="2" id="KW-1185">Reference proteome</keyword>
<dbReference type="EMBL" id="DS989851">
    <property type="protein sequence ID" value="EDX74815.1"/>
    <property type="molecule type" value="Genomic_DNA"/>
</dbReference>
<dbReference type="STRING" id="118168.MC7420_689"/>
<evidence type="ECO:0000313" key="2">
    <source>
        <dbReference type="Proteomes" id="UP000003835"/>
    </source>
</evidence>
<evidence type="ECO:0000313" key="1">
    <source>
        <dbReference type="EMBL" id="EDX74815.1"/>
    </source>
</evidence>
<proteinExistence type="predicted"/>
<reference evidence="1 2" key="1">
    <citation type="submission" date="2008-07" db="EMBL/GenBank/DDBJ databases">
        <authorList>
            <person name="Tandeau de Marsac N."/>
            <person name="Ferriera S."/>
            <person name="Johnson J."/>
            <person name="Kravitz S."/>
            <person name="Beeson K."/>
            <person name="Sutton G."/>
            <person name="Rogers Y.-H."/>
            <person name="Friedman R."/>
            <person name="Frazier M."/>
            <person name="Venter J.C."/>
        </authorList>
    </citation>
    <scope>NUCLEOTIDE SEQUENCE [LARGE SCALE GENOMIC DNA]</scope>
    <source>
        <strain evidence="1 2">PCC 7420</strain>
    </source>
</reference>
<gene>
    <name evidence="1" type="ORF">MC7420_689</name>
</gene>
<dbReference type="Proteomes" id="UP000003835">
    <property type="component" value="Unassembled WGS sequence"/>
</dbReference>
<dbReference type="AlphaFoldDB" id="B4VT32"/>
<protein>
    <submittedName>
        <fullName evidence="1">Uncharacterized protein</fullName>
    </submittedName>
</protein>
<accession>B4VT32</accession>
<dbReference type="HOGENOM" id="CLU_3214803_0_0_3"/>